<dbReference type="InterPro" id="IPR017850">
    <property type="entry name" value="Alkaline_phosphatase_core_sf"/>
</dbReference>
<feature type="transmembrane region" description="Helical" evidence="2">
    <location>
        <begin position="35"/>
        <end position="56"/>
    </location>
</feature>
<dbReference type="OMA" id="FMWNRIA"/>
<dbReference type="Gene3D" id="3.40.720.10">
    <property type="entry name" value="Alkaline Phosphatase, subunit A"/>
    <property type="match status" value="1"/>
</dbReference>
<dbReference type="PANTHER" id="PTHR42693:SF32">
    <property type="entry name" value="SULFATASE DOMAIN PROTEIN (AFU_ORTHOLOGUE AFUA_2G17610)"/>
    <property type="match status" value="1"/>
</dbReference>
<dbReference type="AlphaFoldDB" id="A0A0U1M7X6"/>
<dbReference type="PANTHER" id="PTHR42693">
    <property type="entry name" value="ARYLSULFATASE FAMILY MEMBER"/>
    <property type="match status" value="1"/>
</dbReference>
<feature type="transmembrane region" description="Helical" evidence="2">
    <location>
        <begin position="173"/>
        <end position="194"/>
    </location>
</feature>
<dbReference type="InterPro" id="IPR050738">
    <property type="entry name" value="Sulfatase"/>
</dbReference>
<feature type="transmembrane region" description="Helical" evidence="2">
    <location>
        <begin position="98"/>
        <end position="127"/>
    </location>
</feature>
<dbReference type="InterPro" id="IPR000917">
    <property type="entry name" value="Sulfatase_N"/>
</dbReference>
<keyword evidence="5" id="KW-1185">Reference proteome</keyword>
<evidence type="ECO:0000313" key="5">
    <source>
        <dbReference type="Proteomes" id="UP000054383"/>
    </source>
</evidence>
<dbReference type="Proteomes" id="UP000054383">
    <property type="component" value="Unassembled WGS sequence"/>
</dbReference>
<dbReference type="OrthoDB" id="103349at2759"/>
<feature type="transmembrane region" description="Helical" evidence="2">
    <location>
        <begin position="238"/>
        <end position="255"/>
    </location>
</feature>
<comment type="similarity">
    <text evidence="1">Belongs to the sulfatase family.</text>
</comment>
<accession>A0A0U1M7X6</accession>
<evidence type="ECO:0000256" key="1">
    <source>
        <dbReference type="ARBA" id="ARBA00008779"/>
    </source>
</evidence>
<keyword evidence="2" id="KW-0472">Membrane</keyword>
<protein>
    <recommendedName>
        <fullName evidence="3">Sulfatase N-terminal domain-containing protein</fullName>
    </recommendedName>
</protein>
<keyword evidence="2" id="KW-0812">Transmembrane</keyword>
<feature type="transmembrane region" description="Helical" evidence="2">
    <location>
        <begin position="147"/>
        <end position="167"/>
    </location>
</feature>
<evidence type="ECO:0000313" key="4">
    <source>
        <dbReference type="EMBL" id="CRG91695.1"/>
    </source>
</evidence>
<dbReference type="GO" id="GO:0004065">
    <property type="term" value="F:arylsulfatase activity"/>
    <property type="evidence" value="ECO:0007669"/>
    <property type="project" value="TreeGrafter"/>
</dbReference>
<dbReference type="Pfam" id="PF00884">
    <property type="entry name" value="Sulfatase"/>
    <property type="match status" value="1"/>
</dbReference>
<gene>
    <name evidence="4" type="ORF">PISL3812_08746</name>
</gene>
<keyword evidence="2" id="KW-1133">Transmembrane helix</keyword>
<name>A0A0U1M7X6_TALIS</name>
<dbReference type="EMBL" id="CVMT01000010">
    <property type="protein sequence ID" value="CRG91695.1"/>
    <property type="molecule type" value="Genomic_DNA"/>
</dbReference>
<organism evidence="4 5">
    <name type="scientific">Talaromyces islandicus</name>
    <name type="common">Penicillium islandicum</name>
    <dbReference type="NCBI Taxonomy" id="28573"/>
    <lineage>
        <taxon>Eukaryota</taxon>
        <taxon>Fungi</taxon>
        <taxon>Dikarya</taxon>
        <taxon>Ascomycota</taxon>
        <taxon>Pezizomycotina</taxon>
        <taxon>Eurotiomycetes</taxon>
        <taxon>Eurotiomycetidae</taxon>
        <taxon>Eurotiales</taxon>
        <taxon>Trichocomaceae</taxon>
        <taxon>Talaromyces</taxon>
        <taxon>Talaromyces sect. Islandici</taxon>
    </lineage>
</organism>
<evidence type="ECO:0000256" key="2">
    <source>
        <dbReference type="SAM" id="Phobius"/>
    </source>
</evidence>
<evidence type="ECO:0000259" key="3">
    <source>
        <dbReference type="Pfam" id="PF00884"/>
    </source>
</evidence>
<reference evidence="4 5" key="1">
    <citation type="submission" date="2015-04" db="EMBL/GenBank/DDBJ databases">
        <authorList>
            <person name="Syromyatnikov M.Y."/>
            <person name="Popov V.N."/>
        </authorList>
    </citation>
    <scope>NUCLEOTIDE SEQUENCE [LARGE SCALE GENOMIC DNA]</scope>
    <source>
        <strain evidence="4">WF-38-12</strain>
    </source>
</reference>
<dbReference type="SUPFAM" id="SSF53649">
    <property type="entry name" value="Alkaline phosphatase-like"/>
    <property type="match status" value="1"/>
</dbReference>
<proteinExistence type="inferred from homology"/>
<sequence length="853" mass="96295">MTFHVNAVAQLGVSKMLGLKHLILVTGSHFANRRFVFALAAIATLTAKFIHIYTHISALTTSDLKKWGLSFFMQDVLLLVVTRFLLDPALFPARGPRFVRLAASTITCLFIGFITTLSIVNICFFIVSGSEIHWRNVGVAGDAAGRALVLSGLVPSIMVMGILVLLSWAFHNILFAVAGLATDAIACLVAFVTCGRLRKVQLQSSNDDYHQLPQSDMESAFKINEPQKQKKPTRPSRVYLVLYIAVISIILAQIIESLIRPHNRSLTFMSWTPALLPFVDLKRSKPNLDSVTPHYKTGINHEWDDRTALRQPIPLPWLPEDPLEGFEDWYKNELHYDASADPLRISNLEEPLLPELGDLNDVPIRHIMIIVLESTRKDVFPIKETGISVERLKNSWDDKKLPEVALERLKTLTPVAKFLTGDYDDHFERPSGEDQKKRGGISFNNAYTASTFTLKSLTASLCGVMPMVADFNVEYLHHVYQPCLPHIWGALNTLEHEDESSHGFGGYKWASTFMQSVTLMWDNFGSLMEKLGFSSDALIDKEYLIKSTAKFGRVTLPDINYFGFEETPLEDYIRDEFEKAKTDDGRVFITHVTSTTHHPYKMPKSEKYVQLGKGLDDLSQYINTVGYDDRWLGRILDTIDDLGVANETLLVFVGDHGLSIPENDILSSYYNPHIGSNHVPLVLSHPKLPAISIDDAVSTQQILPTILDLLIETGSLSGAAANATRDLLHNYEGQSLLRRTLKSHSGSEPNNKELGNWQFTNINPGHALLGLRDARHDTWRMVVPVAENQEWQFFDTARPDVEAVVVFEFSEYQKKIKETYGEDEARWVEEAAFVARWAVDENGKRWRFDPYEY</sequence>
<feature type="domain" description="Sulfatase N-terminal" evidence="3">
    <location>
        <begin position="435"/>
        <end position="710"/>
    </location>
</feature>